<dbReference type="OrthoDB" id="9771846at2"/>
<evidence type="ECO:0000313" key="3">
    <source>
        <dbReference type="Proteomes" id="UP000095558"/>
    </source>
</evidence>
<keyword evidence="2" id="KW-0808">Transferase</keyword>
<dbReference type="Pfam" id="PF00535">
    <property type="entry name" value="Glycos_transf_2"/>
    <property type="match status" value="1"/>
</dbReference>
<dbReference type="PANTHER" id="PTHR22916">
    <property type="entry name" value="GLYCOSYLTRANSFERASE"/>
    <property type="match status" value="1"/>
</dbReference>
<dbReference type="RefSeq" id="WP_055276849.1">
    <property type="nucleotide sequence ID" value="NZ_CYZV01000023.1"/>
</dbReference>
<dbReference type="GO" id="GO:0016740">
    <property type="term" value="F:transferase activity"/>
    <property type="evidence" value="ECO:0007669"/>
    <property type="project" value="UniProtKB-KW"/>
</dbReference>
<name>A0A174EKE9_9CLOT</name>
<protein>
    <submittedName>
        <fullName evidence="2">Glycosyltransferase</fullName>
    </submittedName>
</protein>
<dbReference type="EMBL" id="CYZV01000023">
    <property type="protein sequence ID" value="CUO38364.1"/>
    <property type="molecule type" value="Genomic_DNA"/>
</dbReference>
<evidence type="ECO:0000313" key="2">
    <source>
        <dbReference type="EMBL" id="CUO38364.1"/>
    </source>
</evidence>
<dbReference type="Gene3D" id="3.90.550.10">
    <property type="entry name" value="Spore Coat Polysaccharide Biosynthesis Protein SpsA, Chain A"/>
    <property type="match status" value="1"/>
</dbReference>
<gene>
    <name evidence="2" type="ORF">ERS852470_02178</name>
</gene>
<organism evidence="2 3">
    <name type="scientific">Clostridium disporicum</name>
    <dbReference type="NCBI Taxonomy" id="84024"/>
    <lineage>
        <taxon>Bacteria</taxon>
        <taxon>Bacillati</taxon>
        <taxon>Bacillota</taxon>
        <taxon>Clostridia</taxon>
        <taxon>Eubacteriales</taxon>
        <taxon>Clostridiaceae</taxon>
        <taxon>Clostridium</taxon>
    </lineage>
</organism>
<proteinExistence type="predicted"/>
<dbReference type="InterPro" id="IPR029044">
    <property type="entry name" value="Nucleotide-diphossugar_trans"/>
</dbReference>
<accession>A0A174EKE9</accession>
<dbReference type="InterPro" id="IPR001173">
    <property type="entry name" value="Glyco_trans_2-like"/>
</dbReference>
<evidence type="ECO:0000259" key="1">
    <source>
        <dbReference type="Pfam" id="PF00535"/>
    </source>
</evidence>
<dbReference type="Proteomes" id="UP000095558">
    <property type="component" value="Unassembled WGS sequence"/>
</dbReference>
<reference evidence="2 3" key="1">
    <citation type="submission" date="2015-09" db="EMBL/GenBank/DDBJ databases">
        <authorList>
            <consortium name="Pathogen Informatics"/>
        </authorList>
    </citation>
    <scope>NUCLEOTIDE SEQUENCE [LARGE SCALE GENOMIC DNA]</scope>
    <source>
        <strain evidence="2 3">2789STDY5834855</strain>
    </source>
</reference>
<dbReference type="SUPFAM" id="SSF53448">
    <property type="entry name" value="Nucleotide-diphospho-sugar transferases"/>
    <property type="match status" value="1"/>
</dbReference>
<dbReference type="AlphaFoldDB" id="A0A174EKE9"/>
<sequence length="257" mass="29817">MELSIIIPVKDDIRIKQCVESIDEDVETIVVMNDPSDDVKKIVSNLNVKSICIDEANLSKAYNAGIEAAKYENIMLMDSDCIFEKDTIKKLYNGLGDSKLSKGLVEFKYNTFSSKVVAKVRQFTTTDFCNAFSPPLIFKKNIIEDIGYYFNPNLKWEEDFDFNNRVMEKRLKINWDKTAVIYHPPLSMKQDLKSAYNYGIGHGIGIRENIFNEITNTTKKKQLRKLQFKYLRLKKGRAAELYYKLWLIVYKKGIKSI</sequence>
<feature type="domain" description="Glycosyltransferase 2-like" evidence="1">
    <location>
        <begin position="4"/>
        <end position="97"/>
    </location>
</feature>